<feature type="region of interest" description="Disordered" evidence="4">
    <location>
        <begin position="28"/>
        <end position="84"/>
    </location>
</feature>
<proteinExistence type="predicted"/>
<feature type="region of interest" description="Disordered" evidence="4">
    <location>
        <begin position="346"/>
        <end position="403"/>
    </location>
</feature>
<gene>
    <name evidence="8" type="ORF">CVLEPA_LOCUS21451</name>
</gene>
<dbReference type="Pfam" id="PF00431">
    <property type="entry name" value="CUB"/>
    <property type="match status" value="1"/>
</dbReference>
<feature type="compositionally biased region" description="Polar residues" evidence="4">
    <location>
        <begin position="422"/>
        <end position="431"/>
    </location>
</feature>
<dbReference type="CDD" id="cd00041">
    <property type="entry name" value="CUB"/>
    <property type="match status" value="1"/>
</dbReference>
<dbReference type="PROSITE" id="PS01180">
    <property type="entry name" value="CUB"/>
    <property type="match status" value="1"/>
</dbReference>
<feature type="domain" description="CUB" evidence="7">
    <location>
        <begin position="110"/>
        <end position="225"/>
    </location>
</feature>
<dbReference type="InterPro" id="IPR035914">
    <property type="entry name" value="Sperma_CUB_dom_sf"/>
</dbReference>
<evidence type="ECO:0000259" key="7">
    <source>
        <dbReference type="PROSITE" id="PS01180"/>
    </source>
</evidence>
<dbReference type="Proteomes" id="UP001642483">
    <property type="component" value="Unassembled WGS sequence"/>
</dbReference>
<feature type="signal peptide" evidence="6">
    <location>
        <begin position="1"/>
        <end position="24"/>
    </location>
</feature>
<dbReference type="SUPFAM" id="SSF49854">
    <property type="entry name" value="Spermadhesin, CUB domain"/>
    <property type="match status" value="1"/>
</dbReference>
<protein>
    <recommendedName>
        <fullName evidence="7">CUB domain-containing protein</fullName>
    </recommendedName>
</protein>
<keyword evidence="6" id="KW-0732">Signal</keyword>
<name>A0ABP0GES1_CLALP</name>
<comment type="caution">
    <text evidence="8">The sequence shown here is derived from an EMBL/GenBank/DDBJ whole genome shotgun (WGS) entry which is preliminary data.</text>
</comment>
<evidence type="ECO:0000256" key="4">
    <source>
        <dbReference type="SAM" id="MobiDB-lite"/>
    </source>
</evidence>
<feature type="compositionally biased region" description="Polar residues" evidence="4">
    <location>
        <begin position="55"/>
        <end position="82"/>
    </location>
</feature>
<feature type="chain" id="PRO_5047435293" description="CUB domain-containing protein" evidence="6">
    <location>
        <begin position="25"/>
        <end position="707"/>
    </location>
</feature>
<dbReference type="PANTHER" id="PTHR24251">
    <property type="entry name" value="OVOCHYMASE-RELATED"/>
    <property type="match status" value="1"/>
</dbReference>
<keyword evidence="9" id="KW-1185">Reference proteome</keyword>
<evidence type="ECO:0000256" key="3">
    <source>
        <dbReference type="PROSITE-ProRule" id="PRU00059"/>
    </source>
</evidence>
<evidence type="ECO:0000256" key="5">
    <source>
        <dbReference type="SAM" id="Phobius"/>
    </source>
</evidence>
<sequence>MKVCFWAFVCFLLIFDQVVSPVLAQQNQRNNNKNKKKQTKKPVGGKWRPTVVRNGGNNQRRPAPTTKTGNRAVSSQNNQRRNQLFDDIVRPPLQRYEGEAPLQKPSWTHCLHGITVDSNWASVTSPNYPSPISGQMQCTWVFTGTRGKRLRISFNDIDLQPQQGGRCGSQFVDVIDLALLKSQGRFCGNDVPGDYVSTGHQIRLDIQGDTTLVPHKGFQAAVRVEDLSLQPGLRRRSLMYDGPLTTTTQAPIRTTRRRLPTTKRTTTSTASYSLTRDPGVYYGNHQQPNINIKIANDGNNNSPATETIALYVFIALFCLCVLLSGIGFVFRKPLYAKYKKFKNKNKSAKPLKEEDKSDDEKRKSDSSVKEEQDATSQEDRAFCHGRFELPGGADGTPTLGGRRRRSVMFEDEVLAGLDTDSLPRNTSSASNKSDDDIVRNDRESDICRSEKSLSKAAPADSDLHFQGWNYPHSEPIYEVDTMSVQSYSSARSASRHSDHETYKHKKIMEQNNAMFYDHEIYAPHSEPVYASHANVQPLFHLGVPTVSQYAMGPSYPGPPVMPPQYDPASAYMMGQHPAGNYNGYNMQYMPRHDLGSHYDPTLDYARGRSLPPSYSERDTYDVEQRRITAEPTVQDEGLVEKQQRKGTVMMQDLCGMRPSKSLGDLTLAASDIAINEAQRVSSQSIADLPVETNFLRRQVERRQSFSI</sequence>
<feature type="compositionally biased region" description="Basic and acidic residues" evidence="4">
    <location>
        <begin position="432"/>
        <end position="453"/>
    </location>
</feature>
<keyword evidence="5" id="KW-0472">Membrane</keyword>
<organism evidence="8 9">
    <name type="scientific">Clavelina lepadiformis</name>
    <name type="common">Light-bulb sea squirt</name>
    <name type="synonym">Ascidia lepadiformis</name>
    <dbReference type="NCBI Taxonomy" id="159417"/>
    <lineage>
        <taxon>Eukaryota</taxon>
        <taxon>Metazoa</taxon>
        <taxon>Chordata</taxon>
        <taxon>Tunicata</taxon>
        <taxon>Ascidiacea</taxon>
        <taxon>Aplousobranchia</taxon>
        <taxon>Clavelinidae</taxon>
        <taxon>Clavelina</taxon>
    </lineage>
</organism>
<feature type="compositionally biased region" description="Basic and acidic residues" evidence="4">
    <location>
        <begin position="350"/>
        <end position="387"/>
    </location>
</feature>
<feature type="region of interest" description="Disordered" evidence="4">
    <location>
        <begin position="418"/>
        <end position="458"/>
    </location>
</feature>
<dbReference type="EMBL" id="CAWYQH010000108">
    <property type="protein sequence ID" value="CAK8689448.1"/>
    <property type="molecule type" value="Genomic_DNA"/>
</dbReference>
<reference evidence="8 9" key="1">
    <citation type="submission" date="2024-02" db="EMBL/GenBank/DDBJ databases">
        <authorList>
            <person name="Daric V."/>
            <person name="Darras S."/>
        </authorList>
    </citation>
    <scope>NUCLEOTIDE SEQUENCE [LARGE SCALE GENOMIC DNA]</scope>
</reference>
<feature type="transmembrane region" description="Helical" evidence="5">
    <location>
        <begin position="308"/>
        <end position="330"/>
    </location>
</feature>
<evidence type="ECO:0000313" key="9">
    <source>
        <dbReference type="Proteomes" id="UP001642483"/>
    </source>
</evidence>
<accession>A0ABP0GES1</accession>
<evidence type="ECO:0000256" key="6">
    <source>
        <dbReference type="SAM" id="SignalP"/>
    </source>
</evidence>
<keyword evidence="5" id="KW-0812">Transmembrane</keyword>
<evidence type="ECO:0000256" key="2">
    <source>
        <dbReference type="ARBA" id="ARBA00023157"/>
    </source>
</evidence>
<keyword evidence="1" id="KW-0677">Repeat</keyword>
<comment type="caution">
    <text evidence="3">Lacks conserved residue(s) required for the propagation of feature annotation.</text>
</comment>
<evidence type="ECO:0000256" key="1">
    <source>
        <dbReference type="ARBA" id="ARBA00022737"/>
    </source>
</evidence>
<dbReference type="SMART" id="SM00042">
    <property type="entry name" value="CUB"/>
    <property type="match status" value="1"/>
</dbReference>
<keyword evidence="5" id="KW-1133">Transmembrane helix</keyword>
<dbReference type="Gene3D" id="2.60.120.290">
    <property type="entry name" value="Spermadhesin, CUB domain"/>
    <property type="match status" value="1"/>
</dbReference>
<evidence type="ECO:0000313" key="8">
    <source>
        <dbReference type="EMBL" id="CAK8689448.1"/>
    </source>
</evidence>
<keyword evidence="2" id="KW-1015">Disulfide bond</keyword>
<dbReference type="InterPro" id="IPR000859">
    <property type="entry name" value="CUB_dom"/>
</dbReference>